<feature type="transmembrane region" description="Helical" evidence="1">
    <location>
        <begin position="141"/>
        <end position="160"/>
    </location>
</feature>
<reference evidence="3" key="3">
    <citation type="journal article" date="2011" name="PLoS ONE">
        <title>Genome sequence of a mesophilic hydrogenotrophic methanogen Methanocella paludicola, the first cultivated representative of the order Methanocellales.</title>
        <authorList>
            <person name="Sakai S."/>
            <person name="Takaki Y."/>
            <person name="Shimamura S."/>
            <person name="Sekine M."/>
            <person name="Tajima T."/>
            <person name="Kosugi H."/>
            <person name="Ichikawa N."/>
            <person name="Tasumi E."/>
            <person name="Hiraki A.T."/>
            <person name="Shimizu A."/>
            <person name="Kato Y."/>
            <person name="Nishiko R."/>
            <person name="Mori K."/>
            <person name="Fujita N."/>
            <person name="Imachi H."/>
            <person name="Takai K."/>
        </authorList>
    </citation>
    <scope>NUCLEOTIDE SEQUENCE [LARGE SCALE GENOMIC DNA]</scope>
    <source>
        <strain evidence="3">DSM 17711 / JCM 13418 / NBRC 101707 / SANAE</strain>
    </source>
</reference>
<keyword evidence="1" id="KW-1133">Transmembrane helix</keyword>
<proteinExistence type="predicted"/>
<dbReference type="STRING" id="304371.MCP_0165"/>
<feature type="transmembrane region" description="Helical" evidence="1">
    <location>
        <begin position="230"/>
        <end position="245"/>
    </location>
</feature>
<dbReference type="GO" id="GO:0004143">
    <property type="term" value="F:ATP-dependent diacylglycerol kinase activity"/>
    <property type="evidence" value="ECO:0007669"/>
    <property type="project" value="InterPro"/>
</dbReference>
<dbReference type="GeneID" id="8680318"/>
<dbReference type="InParanoid" id="D1YUW5"/>
<dbReference type="eggNOG" id="arCOG01880">
    <property type="taxonomic scope" value="Archaea"/>
</dbReference>
<evidence type="ECO:0000313" key="2">
    <source>
        <dbReference type="EMBL" id="BAI60237.1"/>
    </source>
</evidence>
<dbReference type="GO" id="GO:0016779">
    <property type="term" value="F:nucleotidyltransferase activity"/>
    <property type="evidence" value="ECO:0007669"/>
    <property type="project" value="UniProtKB-KW"/>
</dbReference>
<reference evidence="2 3" key="1">
    <citation type="journal article" date="2007" name="Appl. Environ. Microbiol.">
        <title>Isolation of key methanogens for global methane emission from rice paddy fields: a novel isolate affiliated with the clone cluster rice cluster I.</title>
        <authorList>
            <person name="Sakai S."/>
            <person name="Imachi H."/>
            <person name="Sekiguchi Y."/>
            <person name="Ohashi A."/>
            <person name="Harada H."/>
            <person name="Kamagata Y."/>
        </authorList>
    </citation>
    <scope>NUCLEOTIDE SEQUENCE [LARGE SCALE GENOMIC DNA]</scope>
    <source>
        <strain evidence="3">DSM 17711 / JCM 13418 / NBRC 101707 / SANAE</strain>
    </source>
</reference>
<name>D1YUW5_METPS</name>
<feature type="transmembrane region" description="Helical" evidence="1">
    <location>
        <begin position="206"/>
        <end position="223"/>
    </location>
</feature>
<keyword evidence="3" id="KW-1185">Reference proteome</keyword>
<dbReference type="EMBL" id="AP011532">
    <property type="protein sequence ID" value="BAI60237.1"/>
    <property type="molecule type" value="Genomic_DNA"/>
</dbReference>
<accession>D1YUW5</accession>
<feature type="transmembrane region" description="Helical" evidence="1">
    <location>
        <begin position="181"/>
        <end position="200"/>
    </location>
</feature>
<organism evidence="2 3">
    <name type="scientific">Methanocella paludicola (strain DSM 17711 / JCM 13418 / NBRC 101707 / SANAE)</name>
    <dbReference type="NCBI Taxonomy" id="304371"/>
    <lineage>
        <taxon>Archaea</taxon>
        <taxon>Methanobacteriati</taxon>
        <taxon>Methanobacteriota</taxon>
        <taxon>Stenosarchaea group</taxon>
        <taxon>Methanomicrobia</taxon>
        <taxon>Methanocellales</taxon>
        <taxon>Methanocellaceae</taxon>
        <taxon>Methanocella</taxon>
    </lineage>
</organism>
<feature type="transmembrane region" description="Helical" evidence="1">
    <location>
        <begin position="36"/>
        <end position="52"/>
    </location>
</feature>
<feature type="transmembrane region" description="Helical" evidence="1">
    <location>
        <begin position="116"/>
        <end position="135"/>
    </location>
</feature>
<dbReference type="Proteomes" id="UP000001882">
    <property type="component" value="Chromosome"/>
</dbReference>
<keyword evidence="1" id="KW-0812">Transmembrane</keyword>
<keyword evidence="2" id="KW-0548">Nucleotidyltransferase</keyword>
<evidence type="ECO:0000256" key="1">
    <source>
        <dbReference type="SAM" id="Phobius"/>
    </source>
</evidence>
<dbReference type="AlphaFoldDB" id="D1YUW5"/>
<dbReference type="KEGG" id="mpd:MCP_0165"/>
<dbReference type="PANTHER" id="PTHR31303">
    <property type="entry name" value="CTP-DEPENDENT DIACYLGLYCEROL KINASE 1"/>
    <property type="match status" value="1"/>
</dbReference>
<protein>
    <submittedName>
        <fullName evidence="2">Phosphatidate cytidylyltransferase family protein</fullName>
    </submittedName>
</protein>
<feature type="transmembrane region" description="Helical" evidence="1">
    <location>
        <begin position="6"/>
        <end position="24"/>
    </location>
</feature>
<dbReference type="PANTHER" id="PTHR31303:SF1">
    <property type="entry name" value="CTP-DEPENDENT DIACYLGLYCEROL KINASE 1"/>
    <property type="match status" value="1"/>
</dbReference>
<keyword evidence="2" id="KW-0808">Transferase</keyword>
<evidence type="ECO:0000313" key="3">
    <source>
        <dbReference type="Proteomes" id="UP000001882"/>
    </source>
</evidence>
<dbReference type="RefSeq" id="WP_012898917.1">
    <property type="nucleotide sequence ID" value="NC_013665.1"/>
</dbReference>
<keyword evidence="1" id="KW-0472">Membrane</keyword>
<dbReference type="OrthoDB" id="76350at2157"/>
<feature type="transmembrane region" description="Helical" evidence="1">
    <location>
        <begin position="58"/>
        <end position="76"/>
    </location>
</feature>
<dbReference type="InterPro" id="IPR037997">
    <property type="entry name" value="Dgk1-like"/>
</dbReference>
<gene>
    <name evidence="2" type="ordered locus">MCP_0165</name>
</gene>
<sequence length="246" mass="26729">MLGFSLHDVLGGVLVYVYIILIFLAVEKLWKGDRAVGRKILHIAMGNIVFILAFFDNWYAEVLIAGSALLFSLLITQRMQLYFLNKLTVVPGEESFFRKAYRKVIRKLSLISASDAGNEWGLVYYCLMFTVLAGLFAKSPVVVAVGMLPLAYGDGLGAVIGRKFGRHPYRIIDKKSIEGSLAVFAGTALSLVGGMVYYGVPLQDAAWMSAAIGLVIMVVEGVTPKGLDNLAIPLSAVVLFLLFGAV</sequence>
<reference evidence="2 3" key="2">
    <citation type="journal article" date="2008" name="Int. J. Syst. Evol. Microbiol.">
        <title>Methanocella paludicola gen. nov., sp. nov., a methane-producing archaeon, the first isolate of the lineage 'Rice Cluster I', and proposal of the new archaeal order Methanocellales ord. nov.</title>
        <authorList>
            <person name="Sakai S."/>
            <person name="Imachi H."/>
            <person name="Hanada S."/>
            <person name="Ohashi A."/>
            <person name="Harada H."/>
            <person name="Kamagata Y."/>
        </authorList>
    </citation>
    <scope>NUCLEOTIDE SEQUENCE [LARGE SCALE GENOMIC DNA]</scope>
    <source>
        <strain evidence="3">DSM 17711 / JCM 13418 / NBRC 101707 / SANAE</strain>
    </source>
</reference>